<dbReference type="SUPFAM" id="SSF48019">
    <property type="entry name" value="post-AAA+ oligomerization domain-like"/>
    <property type="match status" value="1"/>
</dbReference>
<dbReference type="PANTHER" id="PTHR34388">
    <property type="entry name" value="DNA POLYMERASE III SUBUNIT DELTA"/>
    <property type="match status" value="1"/>
</dbReference>
<keyword evidence="3" id="KW-0808">Transferase</keyword>
<dbReference type="Gene3D" id="1.20.272.10">
    <property type="match status" value="1"/>
</dbReference>
<evidence type="ECO:0000256" key="6">
    <source>
        <dbReference type="ARBA" id="ARBA00022932"/>
    </source>
</evidence>
<evidence type="ECO:0000256" key="1">
    <source>
        <dbReference type="ARBA" id="ARBA00012417"/>
    </source>
</evidence>
<evidence type="ECO:0000256" key="4">
    <source>
        <dbReference type="ARBA" id="ARBA00022695"/>
    </source>
</evidence>
<organism evidence="11 12">
    <name type="scientific">Candidatus Spechtbacteria bacterium RIFCSPHIGHO2_01_FULL_43_30</name>
    <dbReference type="NCBI Taxonomy" id="1802158"/>
    <lineage>
        <taxon>Bacteria</taxon>
        <taxon>Candidatus Spechtiibacteriota</taxon>
    </lineage>
</organism>
<proteinExistence type="inferred from homology"/>
<comment type="similarity">
    <text evidence="7">Belongs to the DNA polymerase HolA subunit family.</text>
</comment>
<dbReference type="InterPro" id="IPR048466">
    <property type="entry name" value="DNA_pol3_delta-like_C"/>
</dbReference>
<dbReference type="NCBIfam" id="TIGR01128">
    <property type="entry name" value="holA"/>
    <property type="match status" value="1"/>
</dbReference>
<dbReference type="Proteomes" id="UP000177932">
    <property type="component" value="Unassembled WGS sequence"/>
</dbReference>
<accession>A0A1G2H6Z4</accession>
<dbReference type="PANTHER" id="PTHR34388:SF1">
    <property type="entry name" value="DNA POLYMERASE III SUBUNIT DELTA"/>
    <property type="match status" value="1"/>
</dbReference>
<dbReference type="InterPro" id="IPR008921">
    <property type="entry name" value="DNA_pol3_clamp-load_cplx_C"/>
</dbReference>
<evidence type="ECO:0000259" key="9">
    <source>
        <dbReference type="Pfam" id="PF06144"/>
    </source>
</evidence>
<keyword evidence="6" id="KW-0239">DNA-directed DNA polymerase</keyword>
<protein>
    <recommendedName>
        <fullName evidence="2">DNA polymerase III subunit delta</fullName>
        <ecNumber evidence="1">2.7.7.7</ecNumber>
    </recommendedName>
</protein>
<evidence type="ECO:0000256" key="7">
    <source>
        <dbReference type="ARBA" id="ARBA00034754"/>
    </source>
</evidence>
<reference evidence="11 12" key="1">
    <citation type="journal article" date="2016" name="Nat. Commun.">
        <title>Thousands of microbial genomes shed light on interconnected biogeochemical processes in an aquifer system.</title>
        <authorList>
            <person name="Anantharaman K."/>
            <person name="Brown C.T."/>
            <person name="Hug L.A."/>
            <person name="Sharon I."/>
            <person name="Castelle C.J."/>
            <person name="Probst A.J."/>
            <person name="Thomas B.C."/>
            <person name="Singh A."/>
            <person name="Wilkins M.J."/>
            <person name="Karaoz U."/>
            <person name="Brodie E.L."/>
            <person name="Williams K.H."/>
            <person name="Hubbard S.S."/>
            <person name="Banfield J.F."/>
        </authorList>
    </citation>
    <scope>NUCLEOTIDE SEQUENCE [LARGE SCALE GENOMIC DNA]</scope>
</reference>
<comment type="caution">
    <text evidence="11">The sequence shown here is derived from an EMBL/GenBank/DDBJ whole genome shotgun (WGS) entry which is preliminary data.</text>
</comment>
<feature type="domain" description="DNA polymerase III delta subunit-like C-terminal" evidence="10">
    <location>
        <begin position="197"/>
        <end position="316"/>
    </location>
</feature>
<dbReference type="Pfam" id="PF21694">
    <property type="entry name" value="DNA_pol3_delta_C"/>
    <property type="match status" value="1"/>
</dbReference>
<dbReference type="GO" id="GO:0003887">
    <property type="term" value="F:DNA-directed DNA polymerase activity"/>
    <property type="evidence" value="ECO:0007669"/>
    <property type="project" value="UniProtKB-KW"/>
</dbReference>
<evidence type="ECO:0000313" key="12">
    <source>
        <dbReference type="Proteomes" id="UP000177932"/>
    </source>
</evidence>
<dbReference type="GO" id="GO:0006261">
    <property type="term" value="P:DNA-templated DNA replication"/>
    <property type="evidence" value="ECO:0007669"/>
    <property type="project" value="TreeGrafter"/>
</dbReference>
<feature type="domain" description="DNA polymerase III delta N-terminal" evidence="9">
    <location>
        <begin position="4"/>
        <end position="117"/>
    </location>
</feature>
<evidence type="ECO:0000259" key="10">
    <source>
        <dbReference type="Pfam" id="PF21694"/>
    </source>
</evidence>
<dbReference type="GO" id="GO:0003677">
    <property type="term" value="F:DNA binding"/>
    <property type="evidence" value="ECO:0007669"/>
    <property type="project" value="InterPro"/>
</dbReference>
<evidence type="ECO:0000256" key="2">
    <source>
        <dbReference type="ARBA" id="ARBA00017703"/>
    </source>
</evidence>
<dbReference type="GO" id="GO:0009360">
    <property type="term" value="C:DNA polymerase III complex"/>
    <property type="evidence" value="ECO:0007669"/>
    <property type="project" value="InterPro"/>
</dbReference>
<gene>
    <name evidence="11" type="ORF">A2827_02750</name>
</gene>
<dbReference type="EMBL" id="MHOD01000014">
    <property type="protein sequence ID" value="OGZ58119.1"/>
    <property type="molecule type" value="Genomic_DNA"/>
</dbReference>
<comment type="catalytic activity">
    <reaction evidence="8">
        <text>DNA(n) + a 2'-deoxyribonucleoside 5'-triphosphate = DNA(n+1) + diphosphate</text>
        <dbReference type="Rhea" id="RHEA:22508"/>
        <dbReference type="Rhea" id="RHEA-COMP:17339"/>
        <dbReference type="Rhea" id="RHEA-COMP:17340"/>
        <dbReference type="ChEBI" id="CHEBI:33019"/>
        <dbReference type="ChEBI" id="CHEBI:61560"/>
        <dbReference type="ChEBI" id="CHEBI:173112"/>
        <dbReference type="EC" id="2.7.7.7"/>
    </reaction>
</comment>
<keyword evidence="5" id="KW-0235">DNA replication</keyword>
<dbReference type="Gene3D" id="3.40.50.300">
    <property type="entry name" value="P-loop containing nucleotide triphosphate hydrolases"/>
    <property type="match status" value="1"/>
</dbReference>
<dbReference type="EC" id="2.7.7.7" evidence="1"/>
<evidence type="ECO:0000256" key="8">
    <source>
        <dbReference type="ARBA" id="ARBA00049244"/>
    </source>
</evidence>
<dbReference type="InterPro" id="IPR010372">
    <property type="entry name" value="DNA_pol3_delta_N"/>
</dbReference>
<dbReference type="STRING" id="1802158.A2827_02750"/>
<evidence type="ECO:0000313" key="11">
    <source>
        <dbReference type="EMBL" id="OGZ58119.1"/>
    </source>
</evidence>
<dbReference type="Gene3D" id="1.10.8.60">
    <property type="match status" value="1"/>
</dbReference>
<dbReference type="SUPFAM" id="SSF52540">
    <property type="entry name" value="P-loop containing nucleoside triphosphate hydrolases"/>
    <property type="match status" value="1"/>
</dbReference>
<dbReference type="Pfam" id="PF06144">
    <property type="entry name" value="DNA_pol3_delta"/>
    <property type="match status" value="1"/>
</dbReference>
<dbReference type="InterPro" id="IPR005790">
    <property type="entry name" value="DNA_polIII_delta"/>
</dbReference>
<dbReference type="AlphaFoldDB" id="A0A1G2H6Z4"/>
<evidence type="ECO:0000256" key="5">
    <source>
        <dbReference type="ARBA" id="ARBA00022705"/>
    </source>
</evidence>
<keyword evidence="4" id="KW-0548">Nucleotidyltransferase</keyword>
<name>A0A1G2H6Z4_9BACT</name>
<dbReference type="InterPro" id="IPR027417">
    <property type="entry name" value="P-loop_NTPase"/>
</dbReference>
<evidence type="ECO:0000256" key="3">
    <source>
        <dbReference type="ARBA" id="ARBA00022679"/>
    </source>
</evidence>
<sequence>MIIFLYGHDTYRAGQKAKEIIAGYEDIHKSGLNLRFFDFEDSAFGDFKNAAESVSMFNEKKLLVLKNSFCSKDFVNDFLSWGGKEGIAVSKDIICLFMEVTADKSSDIFKWLAGNARCQEFNELKGTKLKNWSVDFAKQKGILMESIVAERLIFYTGGDLYALHNEISKIASYVLERSGSKTATEGDLNILIKPKLETHIFSLVDSFVEKDKKKALRLLHGHIEAGDNEMMIFSMIQTQFRNIAAIKDLIDAGEKDSYRISKILGIHPYVAKKGMWQSARMDKREIKNIYKKFVDTEIKVKTSELSLKSGMENLLFES</sequence>